<dbReference type="InterPro" id="IPR038573">
    <property type="entry name" value="BrnT_sf"/>
</dbReference>
<dbReference type="EMBL" id="QGKM01000015">
    <property type="protein sequence ID" value="PWQ98583.1"/>
    <property type="molecule type" value="Genomic_DNA"/>
</dbReference>
<evidence type="ECO:0008006" key="3">
    <source>
        <dbReference type="Google" id="ProtNLM"/>
    </source>
</evidence>
<reference evidence="1 2" key="1">
    <citation type="submission" date="2018-05" db="EMBL/GenBank/DDBJ databases">
        <title>Leucothrix arctica sp. nov., isolated from Arctic seawater.</title>
        <authorList>
            <person name="Choi A."/>
            <person name="Baek K."/>
        </authorList>
    </citation>
    <scope>NUCLEOTIDE SEQUENCE [LARGE SCALE GENOMIC DNA]</scope>
    <source>
        <strain evidence="1 2">JCM 18388</strain>
    </source>
</reference>
<dbReference type="AlphaFoldDB" id="A0A317CMB1"/>
<dbReference type="Proteomes" id="UP000245539">
    <property type="component" value="Unassembled WGS sequence"/>
</dbReference>
<protein>
    <recommendedName>
        <fullName evidence="3">BrnT family toxin</fullName>
    </recommendedName>
</protein>
<keyword evidence="2" id="KW-1185">Reference proteome</keyword>
<proteinExistence type="predicted"/>
<organism evidence="1 2">
    <name type="scientific">Leucothrix pacifica</name>
    <dbReference type="NCBI Taxonomy" id="1247513"/>
    <lineage>
        <taxon>Bacteria</taxon>
        <taxon>Pseudomonadati</taxon>
        <taxon>Pseudomonadota</taxon>
        <taxon>Gammaproteobacteria</taxon>
        <taxon>Thiotrichales</taxon>
        <taxon>Thiotrichaceae</taxon>
        <taxon>Leucothrix</taxon>
    </lineage>
</organism>
<sequence length="90" mass="10353">MLNPERAAASQVSLPELLFLSQCVVHTCLRLIERQNDRIAERLVDGVYLTLTLVAHTFRDEDEIEVIRIISARPATSTERKRYDKENSNL</sequence>
<gene>
    <name evidence="1" type="ORF">DKW60_07530</name>
</gene>
<name>A0A317CMB1_9GAMM</name>
<dbReference type="Gene3D" id="3.10.450.530">
    <property type="entry name" value="Ribonuclease toxin, BrnT, of type II toxin-antitoxin system"/>
    <property type="match status" value="1"/>
</dbReference>
<accession>A0A317CMB1</accession>
<comment type="caution">
    <text evidence="1">The sequence shown here is derived from an EMBL/GenBank/DDBJ whole genome shotgun (WGS) entry which is preliminary data.</text>
</comment>
<evidence type="ECO:0000313" key="2">
    <source>
        <dbReference type="Proteomes" id="UP000245539"/>
    </source>
</evidence>
<evidence type="ECO:0000313" key="1">
    <source>
        <dbReference type="EMBL" id="PWQ98583.1"/>
    </source>
</evidence>